<organism evidence="5 6">
    <name type="scientific">Nonlabens agnitus</name>
    <dbReference type="NCBI Taxonomy" id="870484"/>
    <lineage>
        <taxon>Bacteria</taxon>
        <taxon>Pseudomonadati</taxon>
        <taxon>Bacteroidota</taxon>
        <taxon>Flavobacteriia</taxon>
        <taxon>Flavobacteriales</taxon>
        <taxon>Flavobacteriaceae</taxon>
        <taxon>Nonlabens</taxon>
    </lineage>
</organism>
<reference evidence="5 6" key="1">
    <citation type="submission" date="2016-11" db="EMBL/GenBank/DDBJ databases">
        <title>Trade-off between light-utilization and light-protection in marine flavobacteria.</title>
        <authorList>
            <person name="Kumagai Y."/>
        </authorList>
    </citation>
    <scope>NUCLEOTIDE SEQUENCE [LARGE SCALE GENOMIC DNA]</scope>
    <source>
        <strain evidence="5 6">JCM 17109</strain>
    </source>
</reference>
<dbReference type="RefSeq" id="WP_105981975.1">
    <property type="nucleotide sequence ID" value="NZ_MQUC01000003.1"/>
</dbReference>
<dbReference type="AlphaFoldDB" id="A0A2S9WRM6"/>
<sequence length="249" mass="27461">MKYFLITFCSLFMLNAATAQDFIADADMSTTVMKADDEMKVLYFTASWCGPCRMMKPGIEKMASDPKAVATIYKMDIDQNITDDILNIAGVPTFVFLKNGTVLGQHTGAMADADLKTLFAKHAIMKPTKELLAYQPVPSDLKVIAGAHPKLTKTNLQTLWHSDANLNKMAWSIHNNLTDIKDLQAGLVLVNRSFEIKPSSSTLFLKTSYLKKLGAKKEALATAQKARKMMVANGEYTGTLDNLVKEIKG</sequence>
<feature type="signal peptide" evidence="3">
    <location>
        <begin position="1"/>
        <end position="19"/>
    </location>
</feature>
<dbReference type="Proteomes" id="UP000239532">
    <property type="component" value="Unassembled WGS sequence"/>
</dbReference>
<evidence type="ECO:0000313" key="6">
    <source>
        <dbReference type="Proteomes" id="UP000239532"/>
    </source>
</evidence>
<keyword evidence="6" id="KW-1185">Reference proteome</keyword>
<dbReference type="InterPro" id="IPR017937">
    <property type="entry name" value="Thioredoxin_CS"/>
</dbReference>
<protein>
    <recommendedName>
        <fullName evidence="4">Thioredoxin domain-containing protein</fullName>
    </recommendedName>
</protein>
<evidence type="ECO:0000256" key="1">
    <source>
        <dbReference type="ARBA" id="ARBA00023157"/>
    </source>
</evidence>
<evidence type="ECO:0000259" key="4">
    <source>
        <dbReference type="PROSITE" id="PS51352"/>
    </source>
</evidence>
<keyword evidence="2" id="KW-0676">Redox-active center</keyword>
<dbReference type="OrthoDB" id="645813at2"/>
<dbReference type="PROSITE" id="PS51352">
    <property type="entry name" value="THIOREDOXIN_2"/>
    <property type="match status" value="1"/>
</dbReference>
<dbReference type="PROSITE" id="PS00194">
    <property type="entry name" value="THIOREDOXIN_1"/>
    <property type="match status" value="1"/>
</dbReference>
<keyword evidence="1" id="KW-1015">Disulfide bond</keyword>
<dbReference type="Pfam" id="PF00085">
    <property type="entry name" value="Thioredoxin"/>
    <property type="match status" value="1"/>
</dbReference>
<gene>
    <name evidence="5" type="ORF">BST86_03035</name>
</gene>
<evidence type="ECO:0000256" key="2">
    <source>
        <dbReference type="ARBA" id="ARBA00023284"/>
    </source>
</evidence>
<dbReference type="CDD" id="cd02947">
    <property type="entry name" value="TRX_family"/>
    <property type="match status" value="1"/>
</dbReference>
<dbReference type="PANTHER" id="PTHR46115">
    <property type="entry name" value="THIOREDOXIN-LIKE PROTEIN 1"/>
    <property type="match status" value="1"/>
</dbReference>
<evidence type="ECO:0000313" key="5">
    <source>
        <dbReference type="EMBL" id="PRP66132.1"/>
    </source>
</evidence>
<comment type="caution">
    <text evidence="5">The sequence shown here is derived from an EMBL/GenBank/DDBJ whole genome shotgun (WGS) entry which is preliminary data.</text>
</comment>
<dbReference type="EMBL" id="MQUC01000003">
    <property type="protein sequence ID" value="PRP66132.1"/>
    <property type="molecule type" value="Genomic_DNA"/>
</dbReference>
<keyword evidence="3" id="KW-0732">Signal</keyword>
<feature type="domain" description="Thioredoxin" evidence="4">
    <location>
        <begin position="13"/>
        <end position="124"/>
    </location>
</feature>
<evidence type="ECO:0000256" key="3">
    <source>
        <dbReference type="SAM" id="SignalP"/>
    </source>
</evidence>
<dbReference type="InterPro" id="IPR036249">
    <property type="entry name" value="Thioredoxin-like_sf"/>
</dbReference>
<name>A0A2S9WRM6_9FLAO</name>
<dbReference type="SUPFAM" id="SSF52833">
    <property type="entry name" value="Thioredoxin-like"/>
    <property type="match status" value="1"/>
</dbReference>
<accession>A0A2S9WRM6</accession>
<proteinExistence type="predicted"/>
<dbReference type="InterPro" id="IPR013766">
    <property type="entry name" value="Thioredoxin_domain"/>
</dbReference>
<feature type="chain" id="PRO_5015436392" description="Thioredoxin domain-containing protein" evidence="3">
    <location>
        <begin position="20"/>
        <end position="249"/>
    </location>
</feature>
<dbReference type="Gene3D" id="3.40.30.10">
    <property type="entry name" value="Glutaredoxin"/>
    <property type="match status" value="1"/>
</dbReference>